<evidence type="ECO:0000313" key="1">
    <source>
        <dbReference type="EMBL" id="KAI3430322.1"/>
    </source>
</evidence>
<reference evidence="1" key="1">
    <citation type="journal article" date="2019" name="Plant J.">
        <title>Chlorella vulgaris genome assembly and annotation reveals the molecular basis for metabolic acclimation to high light conditions.</title>
        <authorList>
            <person name="Cecchin M."/>
            <person name="Marcolungo L."/>
            <person name="Rossato M."/>
            <person name="Girolomoni L."/>
            <person name="Cosentino E."/>
            <person name="Cuine S."/>
            <person name="Li-Beisson Y."/>
            <person name="Delledonne M."/>
            <person name="Ballottari M."/>
        </authorList>
    </citation>
    <scope>NUCLEOTIDE SEQUENCE</scope>
    <source>
        <strain evidence="1">211/11P</strain>
    </source>
</reference>
<organism evidence="1 2">
    <name type="scientific">Chlorella vulgaris</name>
    <name type="common">Green alga</name>
    <dbReference type="NCBI Taxonomy" id="3077"/>
    <lineage>
        <taxon>Eukaryota</taxon>
        <taxon>Viridiplantae</taxon>
        <taxon>Chlorophyta</taxon>
        <taxon>core chlorophytes</taxon>
        <taxon>Trebouxiophyceae</taxon>
        <taxon>Chlorellales</taxon>
        <taxon>Chlorellaceae</taxon>
        <taxon>Chlorella clade</taxon>
        <taxon>Chlorella</taxon>
    </lineage>
</organism>
<sequence length="239" mass="26771">MTAPASSPAGLASWVKPAVLEFKEAELLHLRRMPDSALMRLCSCSLEEVPQRRHGIRHYGDVAFCLAGRLVEACLRPLLDKYCLEAKGFQLHEIRHPHRTSNPVHPGFQWGWVLANACHHNFPLVRRAFLQPARGPVSSPVVQESLIGQALGYPPAGDAVITYRDMTECAELGVDSIIVAEYCCCPGDEMSVTQHFDVYCKAWQQLGRRLHLDTSSHPQLEAVFARVQRRNAARSLPWL</sequence>
<gene>
    <name evidence="1" type="ORF">D9Q98_004917</name>
</gene>
<accession>A0A9D4TNC5</accession>
<dbReference type="OrthoDB" id="3528649at2759"/>
<dbReference type="Proteomes" id="UP001055712">
    <property type="component" value="Unassembled WGS sequence"/>
</dbReference>
<dbReference type="EMBL" id="SIDB01000007">
    <property type="protein sequence ID" value="KAI3430322.1"/>
    <property type="molecule type" value="Genomic_DNA"/>
</dbReference>
<protein>
    <submittedName>
        <fullName evidence="1">Uncharacterized protein</fullName>
    </submittedName>
</protein>
<keyword evidence="2" id="KW-1185">Reference proteome</keyword>
<name>A0A9D4TNC5_CHLVU</name>
<reference evidence="1" key="2">
    <citation type="submission" date="2020-11" db="EMBL/GenBank/DDBJ databases">
        <authorList>
            <person name="Cecchin M."/>
            <person name="Marcolungo L."/>
            <person name="Rossato M."/>
            <person name="Girolomoni L."/>
            <person name="Cosentino E."/>
            <person name="Cuine S."/>
            <person name="Li-Beisson Y."/>
            <person name="Delledonne M."/>
            <person name="Ballottari M."/>
        </authorList>
    </citation>
    <scope>NUCLEOTIDE SEQUENCE</scope>
    <source>
        <strain evidence="1">211/11P</strain>
        <tissue evidence="1">Whole cell</tissue>
    </source>
</reference>
<dbReference type="AlphaFoldDB" id="A0A9D4TNC5"/>
<proteinExistence type="predicted"/>
<comment type="caution">
    <text evidence="1">The sequence shown here is derived from an EMBL/GenBank/DDBJ whole genome shotgun (WGS) entry which is preliminary data.</text>
</comment>
<evidence type="ECO:0000313" key="2">
    <source>
        <dbReference type="Proteomes" id="UP001055712"/>
    </source>
</evidence>